<dbReference type="PROSITE" id="PS00640">
    <property type="entry name" value="THIOL_PROTEASE_ASN"/>
    <property type="match status" value="1"/>
</dbReference>
<evidence type="ECO:0000259" key="6">
    <source>
        <dbReference type="SMART" id="SM00848"/>
    </source>
</evidence>
<dbReference type="Pfam" id="PF08246">
    <property type="entry name" value="Inhibitor_I29"/>
    <property type="match status" value="1"/>
</dbReference>
<dbReference type="PROSITE" id="PS00639">
    <property type="entry name" value="THIOL_PROTEASE_HIS"/>
    <property type="match status" value="1"/>
</dbReference>
<evidence type="ECO:0000313" key="7">
    <source>
        <dbReference type="EMBL" id="KAL3769759.1"/>
    </source>
</evidence>
<feature type="domain" description="Peptidase C1A papain C-terminal" evidence="5">
    <location>
        <begin position="425"/>
        <end position="670"/>
    </location>
</feature>
<protein>
    <submittedName>
        <fullName evidence="7">Uncharacterized protein</fullName>
    </submittedName>
</protein>
<dbReference type="InterPro" id="IPR013201">
    <property type="entry name" value="Prot_inhib_I29"/>
</dbReference>
<organism evidence="7 8">
    <name type="scientific">Cyclotella atomus</name>
    <dbReference type="NCBI Taxonomy" id="382360"/>
    <lineage>
        <taxon>Eukaryota</taxon>
        <taxon>Sar</taxon>
        <taxon>Stramenopiles</taxon>
        <taxon>Ochrophyta</taxon>
        <taxon>Bacillariophyta</taxon>
        <taxon>Coscinodiscophyceae</taxon>
        <taxon>Thalassiosirophycidae</taxon>
        <taxon>Stephanodiscales</taxon>
        <taxon>Stephanodiscaceae</taxon>
        <taxon>Cyclotella</taxon>
    </lineage>
</organism>
<keyword evidence="2" id="KW-0865">Zymogen</keyword>
<dbReference type="SUPFAM" id="SSF54001">
    <property type="entry name" value="Cysteine proteinases"/>
    <property type="match status" value="1"/>
</dbReference>
<dbReference type="SMART" id="SM00645">
    <property type="entry name" value="Pept_C1"/>
    <property type="match status" value="1"/>
</dbReference>
<evidence type="ECO:0000256" key="2">
    <source>
        <dbReference type="ARBA" id="ARBA00023145"/>
    </source>
</evidence>
<dbReference type="CDD" id="cd02248">
    <property type="entry name" value="Peptidase_C1A"/>
    <property type="match status" value="1"/>
</dbReference>
<evidence type="ECO:0000256" key="4">
    <source>
        <dbReference type="SAM" id="SignalP"/>
    </source>
</evidence>
<feature type="signal peptide" evidence="4">
    <location>
        <begin position="1"/>
        <end position="16"/>
    </location>
</feature>
<evidence type="ECO:0000256" key="1">
    <source>
        <dbReference type="ARBA" id="ARBA00008455"/>
    </source>
</evidence>
<gene>
    <name evidence="7" type="ORF">ACHAWO_011287</name>
</gene>
<keyword evidence="8" id="KW-1185">Reference proteome</keyword>
<dbReference type="PRINTS" id="PR00705">
    <property type="entry name" value="PAPAIN"/>
</dbReference>
<keyword evidence="4" id="KW-0732">Signal</keyword>
<dbReference type="Gene3D" id="3.90.70.10">
    <property type="entry name" value="Cysteine proteinases"/>
    <property type="match status" value="1"/>
</dbReference>
<dbReference type="PANTHER" id="PTHR12411">
    <property type="entry name" value="CYSTEINE PROTEASE FAMILY C1-RELATED"/>
    <property type="match status" value="1"/>
</dbReference>
<evidence type="ECO:0000256" key="3">
    <source>
        <dbReference type="ARBA" id="ARBA00023157"/>
    </source>
</evidence>
<dbReference type="SMART" id="SM00848">
    <property type="entry name" value="Inhibitor_I29"/>
    <property type="match status" value="1"/>
</dbReference>
<dbReference type="EMBL" id="JALLPJ020001325">
    <property type="protein sequence ID" value="KAL3769759.1"/>
    <property type="molecule type" value="Genomic_DNA"/>
</dbReference>
<dbReference type="InterPro" id="IPR000668">
    <property type="entry name" value="Peptidase_C1A_C"/>
</dbReference>
<feature type="chain" id="PRO_5044870585" evidence="4">
    <location>
        <begin position="17"/>
        <end position="681"/>
    </location>
</feature>
<reference evidence="7 8" key="1">
    <citation type="submission" date="2024-10" db="EMBL/GenBank/DDBJ databases">
        <title>Updated reference genomes for cyclostephanoid diatoms.</title>
        <authorList>
            <person name="Roberts W.R."/>
            <person name="Alverson A.J."/>
        </authorList>
    </citation>
    <scope>NUCLEOTIDE SEQUENCE [LARGE SCALE GENOMIC DNA]</scope>
    <source>
        <strain evidence="7 8">AJA010-31</strain>
    </source>
</reference>
<sequence>MRNHPLLLALLSSTTAQQPSWHRFATNINYRLTALIDINGGSQNSPPNKSPGFSIPIEVLTLYNQGTDKYHQRVSYYSGTYVEYNIDGAGYYVVNTPYGKKYDDVDGDRICFYDEGNETVKLPYLNFFPTVAQMSNYTVGELITSEAGIPYRRATLEAYHGTHEAIPNPSDMPSDYESGTPDNDWFEVLYQESLYTSATSSTYAIPLKWTMLARNQIINAHTEHWVIRYLSYEAIDSQDEYKLWNDSQDEYKLWNDWNHLNFDRDCNDDTSVEVDEGHTLKMNRLGMFFSSSTGQTRSSNKAMSQFETFMALHNKQYSTDEEYYERKAIHDSNMKKIQQWNMEHAGKTLFTRNEFMDMEIEEVMKFRGGHIPMPHVVKAKRAAINKSRANPVKNKIRQSASDDDNYDAYNFTVYKVPDDFEASTLPKEFDWRTHMPESISPIKDQGFCGSCWAFSFISSLESHWYIANSQYVQLPEQFINDCLWTDESFGCDGGQSAIAAIAALERFGGMVPSAEIYGSYLSVDGQCYVDILEGLGILHGRRETLLSQTTQPSTVQMTDWVILPERDEVAIKHALLNRGPLSVGFNVVHESLYYSSGVLDVESCTANTSDDLDHAINLIGWGVDTLEDGTEAQHWILRNSWSTVWGDGGYFRVRMGKNDCGVSTDAGFPVVQKLSGETAVE</sequence>
<dbReference type="InterPro" id="IPR039417">
    <property type="entry name" value="Peptidase_C1A_papain-like"/>
</dbReference>
<dbReference type="InterPro" id="IPR025661">
    <property type="entry name" value="Pept_asp_AS"/>
</dbReference>
<keyword evidence="3" id="KW-1015">Disulfide bond</keyword>
<comment type="caution">
    <text evidence="7">The sequence shown here is derived from an EMBL/GenBank/DDBJ whole genome shotgun (WGS) entry which is preliminary data.</text>
</comment>
<proteinExistence type="inferred from homology"/>
<dbReference type="InterPro" id="IPR038765">
    <property type="entry name" value="Papain-like_cys_pep_sf"/>
</dbReference>
<comment type="similarity">
    <text evidence="1">Belongs to the peptidase C1 family.</text>
</comment>
<feature type="domain" description="Cathepsin propeptide inhibitor" evidence="6">
    <location>
        <begin position="306"/>
        <end position="363"/>
    </location>
</feature>
<evidence type="ECO:0000259" key="5">
    <source>
        <dbReference type="SMART" id="SM00645"/>
    </source>
</evidence>
<dbReference type="Pfam" id="PF00112">
    <property type="entry name" value="Peptidase_C1"/>
    <property type="match status" value="1"/>
</dbReference>
<name>A0ABD3N0V1_9STRA</name>
<evidence type="ECO:0000313" key="8">
    <source>
        <dbReference type="Proteomes" id="UP001530400"/>
    </source>
</evidence>
<dbReference type="InterPro" id="IPR025660">
    <property type="entry name" value="Pept_his_AS"/>
</dbReference>
<dbReference type="AlphaFoldDB" id="A0ABD3N0V1"/>
<dbReference type="Proteomes" id="UP001530400">
    <property type="component" value="Unassembled WGS sequence"/>
</dbReference>
<accession>A0ABD3N0V1</accession>
<dbReference type="InterPro" id="IPR013128">
    <property type="entry name" value="Peptidase_C1A"/>
</dbReference>